<organism evidence="1 2">
    <name type="scientific">Naganishia onofrii</name>
    <dbReference type="NCBI Taxonomy" id="1851511"/>
    <lineage>
        <taxon>Eukaryota</taxon>
        <taxon>Fungi</taxon>
        <taxon>Dikarya</taxon>
        <taxon>Basidiomycota</taxon>
        <taxon>Agaricomycotina</taxon>
        <taxon>Tremellomycetes</taxon>
        <taxon>Filobasidiales</taxon>
        <taxon>Filobasidiaceae</taxon>
        <taxon>Naganishia</taxon>
    </lineage>
</organism>
<protein>
    <submittedName>
        <fullName evidence="1">Uncharacterized protein</fullName>
    </submittedName>
</protein>
<keyword evidence="2" id="KW-1185">Reference proteome</keyword>
<reference evidence="1" key="1">
    <citation type="submission" date="2023-04" db="EMBL/GenBank/DDBJ databases">
        <title>Draft Genome sequencing of Naganishia species isolated from polar environments using Oxford Nanopore Technology.</title>
        <authorList>
            <person name="Leo P."/>
            <person name="Venkateswaran K."/>
        </authorList>
    </citation>
    <scope>NUCLEOTIDE SEQUENCE</scope>
    <source>
        <strain evidence="1">DBVPG 5303</strain>
    </source>
</reference>
<proteinExistence type="predicted"/>
<name>A0ACC2XU29_9TREE</name>
<sequence>MNGIGLGGAGGRREKEKPKALRHEYERNGLVVVGEETVDTEHPIYDLIDKARLKFDNLLSRQSKTLSEAVTEYKRRYGMPPPRGYDAWWKFVLENDIKIVDDYDRIMADVYPYHALSPQMFRARVDAQRSRDFTFMMNISFAGVTLAGDRADAARPKSLKSMIDGFRYALPEDFETEIVGSDHDLGAVILGWDQRERAQELIEDGECEFVHRPFAVRSSLPHGV</sequence>
<evidence type="ECO:0000313" key="1">
    <source>
        <dbReference type="EMBL" id="KAJ9127128.1"/>
    </source>
</evidence>
<accession>A0ACC2XU29</accession>
<gene>
    <name evidence="1" type="ORF">QFC24_001364</name>
</gene>
<comment type="caution">
    <text evidence="1">The sequence shown here is derived from an EMBL/GenBank/DDBJ whole genome shotgun (WGS) entry which is preliminary data.</text>
</comment>
<dbReference type="EMBL" id="JASBWV010000003">
    <property type="protein sequence ID" value="KAJ9127128.1"/>
    <property type="molecule type" value="Genomic_DNA"/>
</dbReference>
<dbReference type="Proteomes" id="UP001234202">
    <property type="component" value="Unassembled WGS sequence"/>
</dbReference>
<evidence type="ECO:0000313" key="2">
    <source>
        <dbReference type="Proteomes" id="UP001234202"/>
    </source>
</evidence>